<dbReference type="VEuPathDB" id="VectorBase:MDOA014234"/>
<dbReference type="CDD" id="cd07061">
    <property type="entry name" value="HP_HAP_like"/>
    <property type="match status" value="1"/>
</dbReference>
<evidence type="ECO:0000313" key="5">
    <source>
        <dbReference type="RefSeq" id="XP_058985302.1"/>
    </source>
</evidence>
<dbReference type="PROSITE" id="PS00778">
    <property type="entry name" value="HIS_ACID_PHOSPHAT_2"/>
    <property type="match status" value="1"/>
</dbReference>
<dbReference type="SUPFAM" id="SSF53254">
    <property type="entry name" value="Phosphoglycerate mutase-like"/>
    <property type="match status" value="1"/>
</dbReference>
<comment type="similarity">
    <text evidence="2">Belongs to the histidine acid phosphatase family.</text>
</comment>
<dbReference type="VEuPathDB" id="VectorBase:MDOMA2_008343"/>
<dbReference type="Proteomes" id="UP001652621">
    <property type="component" value="Unplaced"/>
</dbReference>
<dbReference type="InterPro" id="IPR050645">
    <property type="entry name" value="Histidine_acid_phosphatase"/>
</dbReference>
<keyword evidence="3" id="KW-1185">Reference proteome</keyword>
<dbReference type="GeneID" id="101894784"/>
<dbReference type="PANTHER" id="PTHR11567:SF205">
    <property type="entry name" value="GH28721P-RELATED"/>
    <property type="match status" value="1"/>
</dbReference>
<organism evidence="3 4">
    <name type="scientific">Musca domestica</name>
    <name type="common">House fly</name>
    <dbReference type="NCBI Taxonomy" id="7370"/>
    <lineage>
        <taxon>Eukaryota</taxon>
        <taxon>Metazoa</taxon>
        <taxon>Ecdysozoa</taxon>
        <taxon>Arthropoda</taxon>
        <taxon>Hexapoda</taxon>
        <taxon>Insecta</taxon>
        <taxon>Pterygota</taxon>
        <taxon>Neoptera</taxon>
        <taxon>Endopterygota</taxon>
        <taxon>Diptera</taxon>
        <taxon>Brachycera</taxon>
        <taxon>Muscomorpha</taxon>
        <taxon>Muscoidea</taxon>
        <taxon>Muscidae</taxon>
        <taxon>Musca</taxon>
    </lineage>
</organism>
<dbReference type="RefSeq" id="XP_019895043.2">
    <property type="nucleotide sequence ID" value="XM_020039484.2"/>
</dbReference>
<proteinExistence type="inferred from homology"/>
<reference evidence="4 5" key="1">
    <citation type="submission" date="2025-05" db="UniProtKB">
        <authorList>
            <consortium name="RefSeq"/>
        </authorList>
    </citation>
    <scope>IDENTIFICATION</scope>
    <source>
        <strain evidence="4 5">Aabys</strain>
        <tissue evidence="4 5">Whole body</tissue>
    </source>
</reference>
<dbReference type="PROSITE" id="PS00616">
    <property type="entry name" value="HIS_ACID_PHOSPHAT_1"/>
    <property type="match status" value="1"/>
</dbReference>
<accession>A0A9J7DJE3</accession>
<evidence type="ECO:0000313" key="3">
    <source>
        <dbReference type="Proteomes" id="UP001652621"/>
    </source>
</evidence>
<dbReference type="Gene3D" id="3.40.50.1240">
    <property type="entry name" value="Phosphoglycerate mutase-like"/>
    <property type="match status" value="1"/>
</dbReference>
<protein>
    <submittedName>
        <fullName evidence="4 5">Prostatic acid phosphatase</fullName>
    </submittedName>
</protein>
<dbReference type="eggNOG" id="KOG3720">
    <property type="taxonomic scope" value="Eukaryota"/>
</dbReference>
<dbReference type="InterPro" id="IPR000560">
    <property type="entry name" value="His_Pase_clade-2"/>
</dbReference>
<dbReference type="Pfam" id="PF00328">
    <property type="entry name" value="His_Phos_2"/>
    <property type="match status" value="1"/>
</dbReference>
<name>A0A9J7DJE3_MUSDO</name>
<dbReference type="InterPro" id="IPR033379">
    <property type="entry name" value="Acid_Pase_AS"/>
</dbReference>
<evidence type="ECO:0000256" key="1">
    <source>
        <dbReference type="ARBA" id="ARBA00000032"/>
    </source>
</evidence>
<gene>
    <name evidence="4 5" type="primary">LOC101894784</name>
</gene>
<dbReference type="OrthoDB" id="5821688at2759"/>
<comment type="catalytic activity">
    <reaction evidence="1">
        <text>a phosphate monoester + H2O = an alcohol + phosphate</text>
        <dbReference type="Rhea" id="RHEA:15017"/>
        <dbReference type="ChEBI" id="CHEBI:15377"/>
        <dbReference type="ChEBI" id="CHEBI:30879"/>
        <dbReference type="ChEBI" id="CHEBI:43474"/>
        <dbReference type="ChEBI" id="CHEBI:67140"/>
        <dbReference type="EC" id="3.1.3.2"/>
    </reaction>
</comment>
<evidence type="ECO:0000256" key="2">
    <source>
        <dbReference type="ARBA" id="ARBA00005375"/>
    </source>
</evidence>
<dbReference type="RefSeq" id="XP_058985302.1">
    <property type="nucleotide sequence ID" value="XM_059129319.1"/>
</dbReference>
<sequence>MARSHFTRKLCLAMTATVSILALILAVLGLFGAPADSVKPSTAGSTDQSTLELLHVVFRHGPRTPADTYPNDPHVNQTFYPYGWGHITNSGKRELFTIGNWLRKRYGNFLGNYYFPDLLHAQATGVPRTHMSLQTVLASLFQPRNTAMEWNTKYNWQPIPVFSQELNEDTLLLVRTPCPRYHEAFQEVLSSAKVQEEIKPHEYLFGELTKLTGLNITEPEDINSLYLTLLAETEFGLELPAWTKQYYPEKLQYLAEQSYIYNAYTREMQKIKAGPFLTKMFNEMKDKSSNTLKPAGRKMYIYNGHDSTVVNIMQALQIWKRQLPRYSSMTLFELHKNKDTGKYYVEIYFRNNPKETALPLTVPGCDFQCPLEKLIELSSEVLIDKTRDANRCVSKNEAFTEPPLRGP</sequence>
<dbReference type="InterPro" id="IPR029033">
    <property type="entry name" value="His_PPase_superfam"/>
</dbReference>
<evidence type="ECO:0000313" key="4">
    <source>
        <dbReference type="RefSeq" id="XP_019895043.2"/>
    </source>
</evidence>
<dbReference type="PANTHER" id="PTHR11567">
    <property type="entry name" value="ACID PHOSPHATASE-RELATED"/>
    <property type="match status" value="1"/>
</dbReference>